<keyword evidence="2 5" id="KW-0812">Transmembrane</keyword>
<dbReference type="Proteomes" id="UP000010469">
    <property type="component" value="Chromosome"/>
</dbReference>
<gene>
    <name evidence="7" type="ordered locus">Calag_0775</name>
</gene>
<dbReference type="InterPro" id="IPR036259">
    <property type="entry name" value="MFS_trans_sf"/>
</dbReference>
<keyword evidence="4 5" id="KW-0472">Membrane</keyword>
<feature type="transmembrane region" description="Helical" evidence="5">
    <location>
        <begin position="173"/>
        <end position="191"/>
    </location>
</feature>
<dbReference type="Gene3D" id="1.20.1250.20">
    <property type="entry name" value="MFS general substrate transporter like domains"/>
    <property type="match status" value="2"/>
</dbReference>
<dbReference type="PANTHER" id="PTHR23508:SF10">
    <property type="entry name" value="CARBOXYLIC ACID TRANSPORTER PROTEIN HOMOLOG"/>
    <property type="match status" value="1"/>
</dbReference>
<dbReference type="KEGG" id="clg:Calag_0775"/>
<dbReference type="InParanoid" id="L0ABL3"/>
<dbReference type="RefSeq" id="WP_015232414.1">
    <property type="nucleotide sequence ID" value="NC_019791.1"/>
</dbReference>
<evidence type="ECO:0000256" key="2">
    <source>
        <dbReference type="ARBA" id="ARBA00022692"/>
    </source>
</evidence>
<keyword evidence="8" id="KW-1185">Reference proteome</keyword>
<evidence type="ECO:0000313" key="8">
    <source>
        <dbReference type="Proteomes" id="UP000010469"/>
    </source>
</evidence>
<keyword evidence="3 5" id="KW-1133">Transmembrane helix</keyword>
<feature type="transmembrane region" description="Helical" evidence="5">
    <location>
        <begin position="252"/>
        <end position="272"/>
    </location>
</feature>
<dbReference type="HOGENOM" id="CLU_055959_0_0_2"/>
<dbReference type="GO" id="GO:0046943">
    <property type="term" value="F:carboxylic acid transmembrane transporter activity"/>
    <property type="evidence" value="ECO:0007669"/>
    <property type="project" value="TreeGrafter"/>
</dbReference>
<dbReference type="STRING" id="1056495.Calag_0775"/>
<feature type="transmembrane region" description="Helical" evidence="5">
    <location>
        <begin position="371"/>
        <end position="389"/>
    </location>
</feature>
<dbReference type="GeneID" id="14212035"/>
<accession>L0ABL3</accession>
<dbReference type="eggNOG" id="arCOG02793">
    <property type="taxonomic scope" value="Archaea"/>
</dbReference>
<dbReference type="AlphaFoldDB" id="L0ABL3"/>
<protein>
    <submittedName>
        <fullName evidence="7">Arabinose efflux permease family protein</fullName>
    </submittedName>
</protein>
<evidence type="ECO:0000256" key="3">
    <source>
        <dbReference type="ARBA" id="ARBA00022989"/>
    </source>
</evidence>
<evidence type="ECO:0000256" key="1">
    <source>
        <dbReference type="ARBA" id="ARBA00004141"/>
    </source>
</evidence>
<evidence type="ECO:0000259" key="6">
    <source>
        <dbReference type="PROSITE" id="PS50850"/>
    </source>
</evidence>
<name>L0ABL3_CALLD</name>
<feature type="transmembrane region" description="Helical" evidence="5">
    <location>
        <begin position="305"/>
        <end position="326"/>
    </location>
</feature>
<dbReference type="EMBL" id="CP003378">
    <property type="protein sequence ID" value="AFZ70517.1"/>
    <property type="molecule type" value="Genomic_DNA"/>
</dbReference>
<feature type="transmembrane region" description="Helical" evidence="5">
    <location>
        <begin position="220"/>
        <end position="246"/>
    </location>
</feature>
<dbReference type="Pfam" id="PF00083">
    <property type="entry name" value="Sugar_tr"/>
    <property type="match status" value="1"/>
</dbReference>
<feature type="domain" description="Major facilitator superfamily (MFS) profile" evidence="6">
    <location>
        <begin position="1"/>
        <end position="410"/>
    </location>
</feature>
<proteinExistence type="predicted"/>
<evidence type="ECO:0000313" key="7">
    <source>
        <dbReference type="EMBL" id="AFZ70517.1"/>
    </source>
</evidence>
<feature type="transmembrane region" description="Helical" evidence="5">
    <location>
        <begin position="279"/>
        <end position="299"/>
    </location>
</feature>
<feature type="transmembrane region" description="Helical" evidence="5">
    <location>
        <begin position="52"/>
        <end position="70"/>
    </location>
</feature>
<dbReference type="GO" id="GO:0005886">
    <property type="term" value="C:plasma membrane"/>
    <property type="evidence" value="ECO:0007669"/>
    <property type="project" value="TreeGrafter"/>
</dbReference>
<evidence type="ECO:0000256" key="5">
    <source>
        <dbReference type="SAM" id="Phobius"/>
    </source>
</evidence>
<sequence>MENFTEIDKKSKINKYQWIAIISASITMFIWGFLLALAPIATQWPFVPPSDYTYLLVAAPTSLLIGNLVLGRYTDKFGRKKLFIIDMILFAISIPLILLSNNVVELGLGIGMAEFSLGGDETTVLTYLSEISPKNHRGKIIVGVTNIANFGALIAALLSIVTSFSIYIQRLSFGILLALSIPVIVITRALIPESFRWEYYKNVVKETKVEISKRDYTIRLYFLVSMAITIVLTYALMALIIGPYLFPRLTSWIIFIYNLGETIGGIILIPFVDSFSRKIIAFIAYLGGSFTMALFIPQFLFARSIIAIFMALLFLNGLFGELGWAFRVIFEPELFPTNIRATGIGLVRAIAYSLYVGSIFLTSGFSEFTYIFYNLGLWLFGLSGATLWLKYGIETKKKSLEDISDIIKNI</sequence>
<feature type="transmembrane region" description="Helical" evidence="5">
    <location>
        <begin position="18"/>
        <end position="40"/>
    </location>
</feature>
<organism evidence="7 8">
    <name type="scientific">Caldisphaera lagunensis (strain DSM 15908 / JCM 11604 / ANMR 0165 / IC-154)</name>
    <dbReference type="NCBI Taxonomy" id="1056495"/>
    <lineage>
        <taxon>Archaea</taxon>
        <taxon>Thermoproteota</taxon>
        <taxon>Thermoprotei</taxon>
        <taxon>Acidilobales</taxon>
        <taxon>Caldisphaeraceae</taxon>
        <taxon>Caldisphaera</taxon>
    </lineage>
</organism>
<dbReference type="PANTHER" id="PTHR23508">
    <property type="entry name" value="CARBOXYLIC ACID TRANSPORTER PROTEIN HOMOLOG"/>
    <property type="match status" value="1"/>
</dbReference>
<feature type="transmembrane region" description="Helical" evidence="5">
    <location>
        <begin position="140"/>
        <end position="167"/>
    </location>
</feature>
<dbReference type="InterPro" id="IPR020846">
    <property type="entry name" value="MFS_dom"/>
</dbReference>
<evidence type="ECO:0000256" key="4">
    <source>
        <dbReference type="ARBA" id="ARBA00023136"/>
    </source>
</evidence>
<dbReference type="InterPro" id="IPR005828">
    <property type="entry name" value="MFS_sugar_transport-like"/>
</dbReference>
<dbReference type="SUPFAM" id="SSF103473">
    <property type="entry name" value="MFS general substrate transporter"/>
    <property type="match status" value="1"/>
</dbReference>
<reference evidence="8" key="1">
    <citation type="submission" date="2012-03" db="EMBL/GenBank/DDBJ databases">
        <title>Complete genome of Caldisphaera lagunensis DSM 15908.</title>
        <authorList>
            <person name="Lucas S."/>
            <person name="Copeland A."/>
            <person name="Lapidus A."/>
            <person name="Glavina del Rio T."/>
            <person name="Dalin E."/>
            <person name="Tice H."/>
            <person name="Bruce D."/>
            <person name="Goodwin L."/>
            <person name="Pitluck S."/>
            <person name="Peters L."/>
            <person name="Mikhailova N."/>
            <person name="Teshima H."/>
            <person name="Kyrpides N."/>
            <person name="Mavromatis K."/>
            <person name="Ivanova N."/>
            <person name="Brettin T."/>
            <person name="Detter J.C."/>
            <person name="Han C."/>
            <person name="Larimer F."/>
            <person name="Land M."/>
            <person name="Hauser L."/>
            <person name="Markowitz V."/>
            <person name="Cheng J.-F."/>
            <person name="Hugenholtz P."/>
            <person name="Woyke T."/>
            <person name="Wu D."/>
            <person name="Spring S."/>
            <person name="Schroeder M."/>
            <person name="Brambilla E."/>
            <person name="Klenk H.-P."/>
            <person name="Eisen J.A."/>
        </authorList>
    </citation>
    <scope>NUCLEOTIDE SEQUENCE [LARGE SCALE GENOMIC DNA]</scope>
    <source>
        <strain evidence="8">DSM 15908 / JCM 11604 / IC-154</strain>
    </source>
</reference>
<comment type="subcellular location">
    <subcellularLocation>
        <location evidence="1">Membrane</location>
        <topology evidence="1">Multi-pass membrane protein</topology>
    </subcellularLocation>
</comment>
<feature type="transmembrane region" description="Helical" evidence="5">
    <location>
        <begin position="346"/>
        <end position="365"/>
    </location>
</feature>
<dbReference type="PROSITE" id="PS50850">
    <property type="entry name" value="MFS"/>
    <property type="match status" value="1"/>
</dbReference>